<name>A0A1R3RJW1_ASPC5</name>
<reference evidence="2" key="1">
    <citation type="journal article" date="2017" name="Genome Biol.">
        <title>Comparative genomics reveals high biological diversity and specific adaptations in the industrially and medically important fungal genus Aspergillus.</title>
        <authorList>
            <person name="de Vries R.P."/>
            <person name="Riley R."/>
            <person name="Wiebenga A."/>
            <person name="Aguilar-Osorio G."/>
            <person name="Amillis S."/>
            <person name="Uchima C.A."/>
            <person name="Anderluh G."/>
            <person name="Asadollahi M."/>
            <person name="Askin M."/>
            <person name="Barry K."/>
            <person name="Battaglia E."/>
            <person name="Bayram O."/>
            <person name="Benocci T."/>
            <person name="Braus-Stromeyer S.A."/>
            <person name="Caldana C."/>
            <person name="Canovas D."/>
            <person name="Cerqueira G.C."/>
            <person name="Chen F."/>
            <person name="Chen W."/>
            <person name="Choi C."/>
            <person name="Clum A."/>
            <person name="Dos Santos R.A."/>
            <person name="Damasio A.R."/>
            <person name="Diallinas G."/>
            <person name="Emri T."/>
            <person name="Fekete E."/>
            <person name="Flipphi M."/>
            <person name="Freyberg S."/>
            <person name="Gallo A."/>
            <person name="Gournas C."/>
            <person name="Habgood R."/>
            <person name="Hainaut M."/>
            <person name="Harispe M.L."/>
            <person name="Henrissat B."/>
            <person name="Hilden K.S."/>
            <person name="Hope R."/>
            <person name="Hossain A."/>
            <person name="Karabika E."/>
            <person name="Karaffa L."/>
            <person name="Karanyi Z."/>
            <person name="Krasevec N."/>
            <person name="Kuo A."/>
            <person name="Kusch H."/>
            <person name="LaButti K."/>
            <person name="Lagendijk E.L."/>
            <person name="Lapidus A."/>
            <person name="Levasseur A."/>
            <person name="Lindquist E."/>
            <person name="Lipzen A."/>
            <person name="Logrieco A.F."/>
            <person name="MacCabe A."/>
            <person name="Maekelae M.R."/>
            <person name="Malavazi I."/>
            <person name="Melin P."/>
            <person name="Meyer V."/>
            <person name="Mielnichuk N."/>
            <person name="Miskei M."/>
            <person name="Molnar A.P."/>
            <person name="Mule G."/>
            <person name="Ngan C.Y."/>
            <person name="Orejas M."/>
            <person name="Orosz E."/>
            <person name="Ouedraogo J.P."/>
            <person name="Overkamp K.M."/>
            <person name="Park H.-S."/>
            <person name="Perrone G."/>
            <person name="Piumi F."/>
            <person name="Punt P.J."/>
            <person name="Ram A.F."/>
            <person name="Ramon A."/>
            <person name="Rauscher S."/>
            <person name="Record E."/>
            <person name="Riano-Pachon D.M."/>
            <person name="Robert V."/>
            <person name="Roehrig J."/>
            <person name="Ruller R."/>
            <person name="Salamov A."/>
            <person name="Salih N.S."/>
            <person name="Samson R.A."/>
            <person name="Sandor E."/>
            <person name="Sanguinetti M."/>
            <person name="Schuetze T."/>
            <person name="Sepcic K."/>
            <person name="Shelest E."/>
            <person name="Sherlock G."/>
            <person name="Sophianopoulou V."/>
            <person name="Squina F.M."/>
            <person name="Sun H."/>
            <person name="Susca A."/>
            <person name="Todd R.B."/>
            <person name="Tsang A."/>
            <person name="Unkles S.E."/>
            <person name="van de Wiele N."/>
            <person name="van Rossen-Uffink D."/>
            <person name="Oliveira J.V."/>
            <person name="Vesth T.C."/>
            <person name="Visser J."/>
            <person name="Yu J.-H."/>
            <person name="Zhou M."/>
            <person name="Andersen M.R."/>
            <person name="Archer D.B."/>
            <person name="Baker S.E."/>
            <person name="Benoit I."/>
            <person name="Brakhage A.A."/>
            <person name="Braus G.H."/>
            <person name="Fischer R."/>
            <person name="Frisvad J.C."/>
            <person name="Goldman G.H."/>
            <person name="Houbraken J."/>
            <person name="Oakley B."/>
            <person name="Pocsi I."/>
            <person name="Scazzocchio C."/>
            <person name="Seiboth B."/>
            <person name="vanKuyk P.A."/>
            <person name="Wortman J."/>
            <person name="Dyer P.S."/>
            <person name="Grigoriev I.V."/>
        </authorList>
    </citation>
    <scope>NUCLEOTIDE SEQUENCE [LARGE SCALE GENOMIC DNA]</scope>
    <source>
        <strain evidence="2">ITEM 5010</strain>
    </source>
</reference>
<dbReference type="VEuPathDB" id="FungiDB:ASPCADRAFT_406630"/>
<dbReference type="OMA" id="CMFRTIS"/>
<dbReference type="EMBL" id="KV907501">
    <property type="protein sequence ID" value="OOF94771.1"/>
    <property type="molecule type" value="Genomic_DNA"/>
</dbReference>
<evidence type="ECO:0000313" key="1">
    <source>
        <dbReference type="EMBL" id="OOF94771.1"/>
    </source>
</evidence>
<accession>A0A1R3RJW1</accession>
<dbReference type="Proteomes" id="UP000188318">
    <property type="component" value="Unassembled WGS sequence"/>
</dbReference>
<dbReference type="AlphaFoldDB" id="A0A1R3RJW1"/>
<organism evidence="1 2">
    <name type="scientific">Aspergillus carbonarius (strain ITEM 5010)</name>
    <dbReference type="NCBI Taxonomy" id="602072"/>
    <lineage>
        <taxon>Eukaryota</taxon>
        <taxon>Fungi</taxon>
        <taxon>Dikarya</taxon>
        <taxon>Ascomycota</taxon>
        <taxon>Pezizomycotina</taxon>
        <taxon>Eurotiomycetes</taxon>
        <taxon>Eurotiomycetidae</taxon>
        <taxon>Eurotiales</taxon>
        <taxon>Aspergillaceae</taxon>
        <taxon>Aspergillus</taxon>
        <taxon>Aspergillus subgen. Circumdati</taxon>
    </lineage>
</organism>
<protein>
    <submittedName>
        <fullName evidence="1">Uncharacterized protein</fullName>
    </submittedName>
</protein>
<sequence length="316" mass="36629">MVRTRSAVRKELRKELRDAQTVARAKWRESIFTSLVMLQWCLEKSGRSWEHFIEHPNFDESRDILLQAIDNATSEDLYQLWANGTGTCTCWPISVIDGLQKRSHKTTYIYGEKESGHRAAWSDEGIVLDSSARRPFLLSHPNEEYIFNATRWKMDNIGTVNANLYSVKGNGQKMESFTRLSGHVEAMRKSLRHMVDQTDVLEFYTLYRRVSGQNFHFNGMIKWTLSTDKSEIIVSQIERDGVKSFVRATFFKASNPTETTVEEEAARLEARSRFCNFHRMNGRSDQFTKIEPIFNKIMSTCKDCYGPATYEKGGKW</sequence>
<dbReference type="OrthoDB" id="4167595at2759"/>
<keyword evidence="2" id="KW-1185">Reference proteome</keyword>
<evidence type="ECO:0000313" key="2">
    <source>
        <dbReference type="Proteomes" id="UP000188318"/>
    </source>
</evidence>
<gene>
    <name evidence="1" type="ORF">ASPCADRAFT_406630</name>
</gene>
<proteinExistence type="predicted"/>